<keyword evidence="3" id="KW-1185">Reference proteome</keyword>
<organism evidence="2 3">
    <name type="scientific">Tumebacillus algifaecis</name>
    <dbReference type="NCBI Taxonomy" id="1214604"/>
    <lineage>
        <taxon>Bacteria</taxon>
        <taxon>Bacillati</taxon>
        <taxon>Bacillota</taxon>
        <taxon>Bacilli</taxon>
        <taxon>Bacillales</taxon>
        <taxon>Alicyclobacillaceae</taxon>
        <taxon>Tumebacillus</taxon>
    </lineage>
</organism>
<sequence>MKKFSKLLLAAAFATTVVAGVGCGSETTSEKPAAEAPKKEDVEKTNKAVFAAAVIAEEKLQAQFGTVKGLEGDKEVTFAKPAKSKEEALTFLGTYWDAALAEKEYTAVIGDKAALDKANEAIKALAVKNKKEDSFKPETTIAKAEAIRANALTAVAKYEDAKVEEKDGNYVLTYKGLTYTVKKDGKNYKVVGKEGTIAK</sequence>
<dbReference type="OrthoDB" id="2381996at2"/>
<feature type="signal peptide" evidence="1">
    <location>
        <begin position="1"/>
        <end position="19"/>
    </location>
</feature>
<gene>
    <name evidence="2" type="ORF">CIG75_16090</name>
</gene>
<evidence type="ECO:0008006" key="4">
    <source>
        <dbReference type="Google" id="ProtNLM"/>
    </source>
</evidence>
<name>A0A223D4G5_9BACL</name>
<feature type="chain" id="PRO_5038332885" description="Lipoprotein" evidence="1">
    <location>
        <begin position="20"/>
        <end position="199"/>
    </location>
</feature>
<dbReference type="RefSeq" id="WP_094237549.1">
    <property type="nucleotide sequence ID" value="NZ_CP022657.1"/>
</dbReference>
<reference evidence="2 3" key="1">
    <citation type="journal article" date="2015" name="Int. J. Syst. Evol. Microbiol.">
        <title>Tumebacillus algifaecis sp. nov., isolated from decomposing algal scum.</title>
        <authorList>
            <person name="Wu Y.F."/>
            <person name="Zhang B."/>
            <person name="Xing P."/>
            <person name="Wu Q.L."/>
            <person name="Liu S.J."/>
        </authorList>
    </citation>
    <scope>NUCLEOTIDE SEQUENCE [LARGE SCALE GENOMIC DNA]</scope>
    <source>
        <strain evidence="2 3">THMBR28</strain>
    </source>
</reference>
<dbReference type="EMBL" id="CP022657">
    <property type="protein sequence ID" value="ASS76316.1"/>
    <property type="molecule type" value="Genomic_DNA"/>
</dbReference>
<evidence type="ECO:0000313" key="2">
    <source>
        <dbReference type="EMBL" id="ASS76316.1"/>
    </source>
</evidence>
<dbReference type="Proteomes" id="UP000214688">
    <property type="component" value="Chromosome"/>
</dbReference>
<keyword evidence="1" id="KW-0732">Signal</keyword>
<dbReference type="PROSITE" id="PS51257">
    <property type="entry name" value="PROKAR_LIPOPROTEIN"/>
    <property type="match status" value="1"/>
</dbReference>
<evidence type="ECO:0000256" key="1">
    <source>
        <dbReference type="SAM" id="SignalP"/>
    </source>
</evidence>
<evidence type="ECO:0000313" key="3">
    <source>
        <dbReference type="Proteomes" id="UP000214688"/>
    </source>
</evidence>
<proteinExistence type="predicted"/>
<accession>A0A223D4G5</accession>
<dbReference type="KEGG" id="tab:CIG75_16090"/>
<dbReference type="AlphaFoldDB" id="A0A223D4G5"/>
<protein>
    <recommendedName>
        <fullName evidence="4">Lipoprotein</fullName>
    </recommendedName>
</protein>